<comment type="caution">
    <text evidence="7">The sequence shown here is derived from an EMBL/GenBank/DDBJ whole genome shotgun (WGS) entry which is preliminary data.</text>
</comment>
<keyword evidence="8" id="KW-1185">Reference proteome</keyword>
<keyword evidence="5" id="KW-0804">Transcription</keyword>
<dbReference type="GO" id="GO:0005737">
    <property type="term" value="C:cytoplasm"/>
    <property type="evidence" value="ECO:0007669"/>
    <property type="project" value="UniProtKB-SubCell"/>
</dbReference>
<evidence type="ECO:0000313" key="8">
    <source>
        <dbReference type="Proteomes" id="UP000559117"/>
    </source>
</evidence>
<evidence type="ECO:0000259" key="6">
    <source>
        <dbReference type="PROSITE" id="PS50995"/>
    </source>
</evidence>
<dbReference type="Gene3D" id="1.10.10.10">
    <property type="entry name" value="Winged helix-like DNA-binding domain superfamily/Winged helix DNA-binding domain"/>
    <property type="match status" value="1"/>
</dbReference>
<dbReference type="InterPro" id="IPR000835">
    <property type="entry name" value="HTH_MarR-typ"/>
</dbReference>
<dbReference type="SMART" id="SM00347">
    <property type="entry name" value="HTH_MARR"/>
    <property type="match status" value="1"/>
</dbReference>
<keyword evidence="4 7" id="KW-0238">DNA-binding</keyword>
<dbReference type="InterPro" id="IPR036388">
    <property type="entry name" value="WH-like_DNA-bd_sf"/>
</dbReference>
<gene>
    <name evidence="7" type="ORF">HNR32_002564</name>
</gene>
<dbReference type="GO" id="GO:0003700">
    <property type="term" value="F:DNA-binding transcription factor activity"/>
    <property type="evidence" value="ECO:0007669"/>
    <property type="project" value="InterPro"/>
</dbReference>
<keyword evidence="2" id="KW-0963">Cytoplasm</keyword>
<proteinExistence type="predicted"/>
<evidence type="ECO:0000256" key="5">
    <source>
        <dbReference type="ARBA" id="ARBA00023163"/>
    </source>
</evidence>
<dbReference type="PROSITE" id="PS50995">
    <property type="entry name" value="HTH_MARR_2"/>
    <property type="match status" value="1"/>
</dbReference>
<dbReference type="GO" id="GO:0003677">
    <property type="term" value="F:DNA binding"/>
    <property type="evidence" value="ECO:0007669"/>
    <property type="project" value="UniProtKB-KW"/>
</dbReference>
<evidence type="ECO:0000313" key="7">
    <source>
        <dbReference type="EMBL" id="MBB5337402.1"/>
    </source>
</evidence>
<reference evidence="7 8" key="1">
    <citation type="submission" date="2020-08" db="EMBL/GenBank/DDBJ databases">
        <title>Genomic Encyclopedia of Type Strains, Phase IV (KMG-IV): sequencing the most valuable type-strain genomes for metagenomic binning, comparative biology and taxonomic classification.</title>
        <authorList>
            <person name="Goeker M."/>
        </authorList>
    </citation>
    <scope>NUCLEOTIDE SEQUENCE [LARGE SCALE GENOMIC DNA]</scope>
    <source>
        <strain evidence="7 8">DSM 24661</strain>
    </source>
</reference>
<dbReference type="EMBL" id="JACHFH010000047">
    <property type="protein sequence ID" value="MBB5337402.1"/>
    <property type="molecule type" value="Genomic_DNA"/>
</dbReference>
<name>A0A840UTE2_9FIRM</name>
<keyword evidence="3" id="KW-0805">Transcription regulation</keyword>
<evidence type="ECO:0000256" key="2">
    <source>
        <dbReference type="ARBA" id="ARBA00022490"/>
    </source>
</evidence>
<comment type="subcellular location">
    <subcellularLocation>
        <location evidence="1">Cytoplasm</location>
    </subcellularLocation>
</comment>
<evidence type="ECO:0000256" key="4">
    <source>
        <dbReference type="ARBA" id="ARBA00023125"/>
    </source>
</evidence>
<feature type="domain" description="HTH marR-type" evidence="6">
    <location>
        <begin position="10"/>
        <end position="140"/>
    </location>
</feature>
<dbReference type="InterPro" id="IPR039422">
    <property type="entry name" value="MarR/SlyA-like"/>
</dbReference>
<dbReference type="FunFam" id="1.10.10.10:FF:000163">
    <property type="entry name" value="MarR family transcriptional regulator"/>
    <property type="match status" value="1"/>
</dbReference>
<organism evidence="7 8">
    <name type="scientific">Pectinatus brassicae</name>
    <dbReference type="NCBI Taxonomy" id="862415"/>
    <lineage>
        <taxon>Bacteria</taxon>
        <taxon>Bacillati</taxon>
        <taxon>Bacillota</taxon>
        <taxon>Negativicutes</taxon>
        <taxon>Selenomonadales</taxon>
        <taxon>Selenomonadaceae</taxon>
        <taxon>Pectinatus</taxon>
    </lineage>
</organism>
<protein>
    <submittedName>
        <fullName evidence="7">DNA-binding MarR family transcriptional regulator</fullName>
    </submittedName>
</protein>
<evidence type="ECO:0000256" key="3">
    <source>
        <dbReference type="ARBA" id="ARBA00023015"/>
    </source>
</evidence>
<dbReference type="Proteomes" id="UP000559117">
    <property type="component" value="Unassembled WGS sequence"/>
</dbReference>
<dbReference type="PANTHER" id="PTHR33164:SF5">
    <property type="entry name" value="ORGANIC HYDROPEROXIDE RESISTANCE TRANSCRIPTIONAL REGULATOR"/>
    <property type="match status" value="1"/>
</dbReference>
<evidence type="ECO:0000256" key="1">
    <source>
        <dbReference type="ARBA" id="ARBA00004496"/>
    </source>
</evidence>
<dbReference type="SUPFAM" id="SSF46785">
    <property type="entry name" value="Winged helix' DNA-binding domain"/>
    <property type="match status" value="1"/>
</dbReference>
<dbReference type="AlphaFoldDB" id="A0A840UTE2"/>
<dbReference type="PANTHER" id="PTHR33164">
    <property type="entry name" value="TRANSCRIPTIONAL REGULATOR, MARR FAMILY"/>
    <property type="match status" value="1"/>
</dbReference>
<sequence>MNNKDYLKLDNQLCFAVYTCSKEIIRLYRPFLDKLGITYTHYITLLVLWETDPIPFKKLCNHLYLDSGTMTPVLKSMEKKGLLTRSRMENDERQISISLTQLGRELKEQAATIPLQMLCRTQLSPEEANTLRDTLHRLLKQLPQA</sequence>
<dbReference type="InterPro" id="IPR055166">
    <property type="entry name" value="Transc_reg_Sar_Rot_HTH"/>
</dbReference>
<accession>A0A840UTE2</accession>
<dbReference type="InterPro" id="IPR036390">
    <property type="entry name" value="WH_DNA-bd_sf"/>
</dbReference>
<dbReference type="RefSeq" id="WP_183863186.1">
    <property type="nucleotide sequence ID" value="NZ_JACHFH010000047.1"/>
</dbReference>
<dbReference type="Pfam" id="PF22381">
    <property type="entry name" value="Staph_reg_Sar_Rot"/>
    <property type="match status" value="1"/>
</dbReference>
<dbReference type="GO" id="GO:0006950">
    <property type="term" value="P:response to stress"/>
    <property type="evidence" value="ECO:0007669"/>
    <property type="project" value="TreeGrafter"/>
</dbReference>